<keyword evidence="2" id="KW-0472">Membrane</keyword>
<dbReference type="EMBL" id="MU404357">
    <property type="protein sequence ID" value="KAI1610919.1"/>
    <property type="molecule type" value="Genomic_DNA"/>
</dbReference>
<feature type="compositionally biased region" description="Polar residues" evidence="1">
    <location>
        <begin position="760"/>
        <end position="770"/>
    </location>
</feature>
<organism evidence="4 5">
    <name type="scientific">Exophiala viscosa</name>
    <dbReference type="NCBI Taxonomy" id="2486360"/>
    <lineage>
        <taxon>Eukaryota</taxon>
        <taxon>Fungi</taxon>
        <taxon>Dikarya</taxon>
        <taxon>Ascomycota</taxon>
        <taxon>Pezizomycotina</taxon>
        <taxon>Eurotiomycetes</taxon>
        <taxon>Chaetothyriomycetidae</taxon>
        <taxon>Chaetothyriales</taxon>
        <taxon>Herpotrichiellaceae</taxon>
        <taxon>Exophiala</taxon>
    </lineage>
</organism>
<feature type="compositionally biased region" description="Low complexity" evidence="1">
    <location>
        <begin position="1405"/>
        <end position="1416"/>
    </location>
</feature>
<reference evidence="4" key="1">
    <citation type="journal article" date="2022" name="bioRxiv">
        <title>Deciphering the potential niche of two novel black yeast fungi from a biological soil crust based on their genomes, phenotypes, and melanin regulation.</title>
        <authorList>
            <consortium name="DOE Joint Genome Institute"/>
            <person name="Carr E.C."/>
            <person name="Barton Q."/>
            <person name="Grambo S."/>
            <person name="Sullivan M."/>
            <person name="Renfro C.M."/>
            <person name="Kuo A."/>
            <person name="Pangilinan J."/>
            <person name="Lipzen A."/>
            <person name="Keymanesh K."/>
            <person name="Savage E."/>
            <person name="Barry K."/>
            <person name="Grigoriev I.V."/>
            <person name="Riekhof W.R."/>
            <person name="Harris S.S."/>
        </authorList>
    </citation>
    <scope>NUCLEOTIDE SEQUENCE</scope>
    <source>
        <strain evidence="4">JF 03-4F</strain>
    </source>
</reference>
<name>A0AAN6DQP8_9EURO</name>
<evidence type="ECO:0000256" key="1">
    <source>
        <dbReference type="SAM" id="MobiDB-lite"/>
    </source>
</evidence>
<keyword evidence="2" id="KW-0812">Transmembrane</keyword>
<sequence length="1772" mass="190166">MAGDDSSLSIFNASEAISQSWVDFLSTDTVDCPVVAGTSASGGAGTSVTELTCTSKTRCFGLSFDTASNQSRFSTSKYSVDDNTYLLSLTPDAFSKQLPGLEEVLEQFGVFSSASSSTGDQFIDNLVKNGVEKIQIDPNITSRNALWLSQGQVYRCDVALTLTASLNGTFGKAIKERLGFKKVLSDLGNCNVLLQRTCIGVPSTISGSAQETWSIDSTYSLSFNFDAAGFAFWVTLDPVGVRFDMIHAASTDWSDLTALGVTNKLDGSQPLDINSSQPSFDKVLSDVQLLRLSAGVSLLDAVWWDITASITVTHDQGESHKPLQIFLDFQYPEKIFTGGLVTEAFYSAQGNQLLPTFLPWQAIKPPDGLLPGTWDLSQLSSKVSSLPPGLPTQFQEANVVLNMNDPKSLSFTAILGPRTPPMAAAPPTVPWPSTFEWDTVNLQTSTASNSFSCSLSTTFTLNPSPLAKDADPAHIGISVDYNNGDWLLSGYAQNLNCGNLADCFEAGYQNAMADLLGKITIAELDLTYAYDKQNSASSFLFMGIITLGELQLRLVYQYASSQAGSDTAAKKVLTGEDAKLALDTVSPKDGKVTSNWSFECDLEASAPNATVRHILDSIVDDAADNLPDFIANILIPQGDGRDLVTIKVGKKGGAQADDGSALNKGTSNIMFVLRIMIDSFALFMIQVSNPDPTVKSKRMLRFAVESLIIPVDFPLVGKPPLPFDELEYVWVNQGDGFTESDVQSLNDNMLSGQDVLVYKQTNSGDSTTSGPVDPSSEDFSQADEAHITKNKNPDPVALVPGHHFMVVRTQTCVLDHVFVSTPVTAPDSKEGEHTQRGGQVVKAAAPPADEPTQKPPSKGNVTYSLGPLTFSAVSLQYKDTSDGRFIAFTFDATFTMGPLIFALLGFGLDIPLPANMTFDSLSHPDTFLKIMEGASPTLTGMSFSFSKPPVLIAGGFEHEVTKTPEGQEHRFFGAVGIGFPPYTFVGMGEYAVVKHAGSDYKSAFLYAKLDGPVVTVEFATIEGVRLGIGYNSLVRQPTIDEIYGFPLIDDGSTSGVGNDPMALLKIMVEPPSGKPPWVTPQNGEYWLAAGMTITAFAVLSITAVAMFEFGETGLIISLFADAVATMPPTEGTARSDLIAYAELGVVAEMNFSAGYLRVDAALSPTSFLLVPECHIFGGFALSYWFSPNEHAGDWVFSLGGYHKAYQPPAWYPVPSRVGVSFQAGLLSVTGESYFAITPQCVMGGSMLHASMSLGPIQAWLDTAFDALINFHPLHYNVSFSVSIGVSFNIDFWFVHIHIGATVGAHLQIQGPQLGGIAHVDFYLFGFDVNFGASPSIPSAQSLDQFWTLVHKPGPSPGSTSNVEAAHQSPLQSCLSLHPPLPPGTQKTVYVAGAAHKFILEDGNFPQPKTTSDTSTTSPPPNTGAGAPWYVKAGTFKFRIGSEFALSEARMVVQPAPGGQTNPNSPIFVPAPAPFLFSRPMRVSREDGPIWSSLQVTVYYEKGTKDEKIISNWSNLGFDIKNVPAATWAPYDVNLDPIFSTDPKAMIGQNGGPITVPLAMALKLSAPPPILAESFIPAFYASDAAKFGILDFRTNKTSGTDWHVPVEGPLQTNFIPRALTQDEKPPDPSLSVDQQRTINKMRWAKVKTTWSALATDPAARSFIGGKTSDPTSTPTAAPALAPVTPATTSAPAPTPALAQEGMIALFKTLCAWDTQRPKDESPVKFTPPGATAATTIQPWDLNVAFPLNMISGFDDAYMDLPRMGIILTPTMRL</sequence>
<feature type="compositionally biased region" description="Low complexity" evidence="1">
    <location>
        <begin position="1666"/>
        <end position="1690"/>
    </location>
</feature>
<keyword evidence="2" id="KW-1133">Transmembrane helix</keyword>
<dbReference type="Proteomes" id="UP001203852">
    <property type="component" value="Unassembled WGS sequence"/>
</dbReference>
<comment type="caution">
    <text evidence="4">The sequence shown here is derived from an EMBL/GenBank/DDBJ whole genome shotgun (WGS) entry which is preliminary data.</text>
</comment>
<evidence type="ECO:0000313" key="5">
    <source>
        <dbReference type="Proteomes" id="UP001203852"/>
    </source>
</evidence>
<proteinExistence type="predicted"/>
<evidence type="ECO:0000259" key="3">
    <source>
        <dbReference type="Pfam" id="PF20248"/>
    </source>
</evidence>
<gene>
    <name evidence="4" type="ORF">EDD36DRAFT_306992</name>
</gene>
<feature type="region of interest" description="Disordered" evidence="1">
    <location>
        <begin position="1401"/>
        <end position="1427"/>
    </location>
</feature>
<evidence type="ECO:0000256" key="2">
    <source>
        <dbReference type="SAM" id="Phobius"/>
    </source>
</evidence>
<evidence type="ECO:0000313" key="4">
    <source>
        <dbReference type="EMBL" id="KAI1610919.1"/>
    </source>
</evidence>
<feature type="transmembrane region" description="Helical" evidence="2">
    <location>
        <begin position="1085"/>
        <end position="1107"/>
    </location>
</feature>
<feature type="region of interest" description="Disordered" evidence="1">
    <location>
        <begin position="1664"/>
        <end position="1691"/>
    </location>
</feature>
<keyword evidence="5" id="KW-1185">Reference proteome</keyword>
<feature type="region of interest" description="Disordered" evidence="1">
    <location>
        <begin position="760"/>
        <end position="779"/>
    </location>
</feature>
<protein>
    <recommendedName>
        <fullName evidence="3">DUF6603 domain-containing protein</fullName>
    </recommendedName>
</protein>
<feature type="transmembrane region" description="Helical" evidence="2">
    <location>
        <begin position="885"/>
        <end position="908"/>
    </location>
</feature>
<dbReference type="Pfam" id="PF20248">
    <property type="entry name" value="DUF6603"/>
    <property type="match status" value="1"/>
</dbReference>
<feature type="region of interest" description="Disordered" evidence="1">
    <location>
        <begin position="824"/>
        <end position="860"/>
    </location>
</feature>
<feature type="domain" description="DUF6603" evidence="3">
    <location>
        <begin position="863"/>
        <end position="1350"/>
    </location>
</feature>
<dbReference type="InterPro" id="IPR046538">
    <property type="entry name" value="DUF6603"/>
</dbReference>
<accession>A0AAN6DQP8</accession>